<dbReference type="InterPro" id="IPR014720">
    <property type="entry name" value="dsRBD_dom"/>
</dbReference>
<dbReference type="AlphaFoldDB" id="A0A0D2U5F8"/>
<keyword evidence="2 4" id="KW-0694">RNA-binding</keyword>
<dbReference type="GO" id="GO:0010468">
    <property type="term" value="P:regulation of gene expression"/>
    <property type="evidence" value="ECO:0007669"/>
    <property type="project" value="TreeGrafter"/>
</dbReference>
<organism evidence="7 8">
    <name type="scientific">Gossypium raimondii</name>
    <name type="common">Peruvian cotton</name>
    <name type="synonym">Gossypium klotzschianum subsp. raimondii</name>
    <dbReference type="NCBI Taxonomy" id="29730"/>
    <lineage>
        <taxon>Eukaryota</taxon>
        <taxon>Viridiplantae</taxon>
        <taxon>Streptophyta</taxon>
        <taxon>Embryophyta</taxon>
        <taxon>Tracheophyta</taxon>
        <taxon>Spermatophyta</taxon>
        <taxon>Magnoliopsida</taxon>
        <taxon>eudicotyledons</taxon>
        <taxon>Gunneridae</taxon>
        <taxon>Pentapetalae</taxon>
        <taxon>rosids</taxon>
        <taxon>malvids</taxon>
        <taxon>Malvales</taxon>
        <taxon>Malvaceae</taxon>
        <taxon>Malvoideae</taxon>
        <taxon>Gossypium</taxon>
    </lineage>
</organism>
<dbReference type="GO" id="GO:0006396">
    <property type="term" value="P:RNA processing"/>
    <property type="evidence" value="ECO:0007669"/>
    <property type="project" value="TreeGrafter"/>
</dbReference>
<dbReference type="PROSITE" id="PS50137">
    <property type="entry name" value="DS_RBD"/>
    <property type="match status" value="2"/>
</dbReference>
<evidence type="ECO:0000313" key="7">
    <source>
        <dbReference type="EMBL" id="KJB64134.1"/>
    </source>
</evidence>
<dbReference type="EMBL" id="CM001749">
    <property type="protein sequence ID" value="KJB64134.1"/>
    <property type="molecule type" value="Genomic_DNA"/>
</dbReference>
<proteinExistence type="predicted"/>
<dbReference type="GO" id="GO:0005634">
    <property type="term" value="C:nucleus"/>
    <property type="evidence" value="ECO:0007669"/>
    <property type="project" value="TreeGrafter"/>
</dbReference>
<dbReference type="GO" id="GO:0003725">
    <property type="term" value="F:double-stranded RNA binding"/>
    <property type="evidence" value="ECO:0007669"/>
    <property type="project" value="InterPro"/>
</dbReference>
<dbReference type="FunFam" id="3.30.160.20:FF:000047">
    <property type="entry name" value="double-stranded RNA-binding protein 1"/>
    <property type="match status" value="1"/>
</dbReference>
<sequence length="399" mass="43356">MPTNENFSGVSNCYVFKSQLQEYAQKVGLPTPVYETFKEGPSHKPSFRSTVTVNNVKYDSIPGFFNRKAAEQSAAEVALLELFKAGEANESISQPVHETGLCKNLLQEYAQKMNYAIPVYQIQKDEATGRLPHYSCTVEIGGIRYIGASAKTKKEAEIKAARVALLAIQLSTSQLTDRALGNSQLTVIPCRKRAIETASNPDETTVKAPKPKKSRFKKKMLKTKFLGKKADRSQDNPTSNSAIGSDDSHKPESIQTDSFTALGSETLGTEATNNLKDAKITSDSSEREMPSADVALAPEVADNSKNEQLMAANPLHSNHEVPDVENSSMVCDDQTDSVKLTNGDDVASKITDPTSSQMEASKIMPGLNQVVEKVHANAGQAQVLEKIDIGSVPGIQFRN</sequence>
<dbReference type="Pfam" id="PF00035">
    <property type="entry name" value="dsrm"/>
    <property type="match status" value="2"/>
</dbReference>
<dbReference type="GO" id="GO:0004525">
    <property type="term" value="F:ribonuclease III activity"/>
    <property type="evidence" value="ECO:0007669"/>
    <property type="project" value="TreeGrafter"/>
</dbReference>
<dbReference type="PANTHER" id="PTHR11207:SF1">
    <property type="entry name" value="DOUBLE-STRANDED RNA-BINDING PROTEIN 1"/>
    <property type="match status" value="1"/>
</dbReference>
<feature type="compositionally biased region" description="Basic residues" evidence="5">
    <location>
        <begin position="209"/>
        <end position="227"/>
    </location>
</feature>
<evidence type="ECO:0000256" key="4">
    <source>
        <dbReference type="PROSITE-ProRule" id="PRU00266"/>
    </source>
</evidence>
<dbReference type="InterPro" id="IPR044450">
    <property type="entry name" value="AtDRB-like_DSRM_1"/>
</dbReference>
<feature type="compositionally biased region" description="Basic and acidic residues" evidence="5">
    <location>
        <begin position="276"/>
        <end position="290"/>
    </location>
</feature>
<evidence type="ECO:0000256" key="5">
    <source>
        <dbReference type="SAM" id="MobiDB-lite"/>
    </source>
</evidence>
<feature type="compositionally biased region" description="Polar residues" evidence="5">
    <location>
        <begin position="253"/>
        <end position="275"/>
    </location>
</feature>
<dbReference type="OrthoDB" id="1904943at2759"/>
<keyword evidence="8" id="KW-1185">Reference proteome</keyword>
<dbReference type="KEGG" id="gra:105774313"/>
<evidence type="ECO:0000256" key="2">
    <source>
        <dbReference type="ARBA" id="ARBA00022884"/>
    </source>
</evidence>
<feature type="region of interest" description="Disordered" evidence="5">
    <location>
        <begin position="335"/>
        <end position="358"/>
    </location>
</feature>
<evidence type="ECO:0000256" key="1">
    <source>
        <dbReference type="ARBA" id="ARBA00022737"/>
    </source>
</evidence>
<evidence type="ECO:0000259" key="6">
    <source>
        <dbReference type="PROSITE" id="PS50137"/>
    </source>
</evidence>
<dbReference type="SUPFAM" id="SSF54768">
    <property type="entry name" value="dsRNA-binding domain-like"/>
    <property type="match status" value="2"/>
</dbReference>
<dbReference type="SMART" id="SM00358">
    <property type="entry name" value="DSRM"/>
    <property type="match status" value="2"/>
</dbReference>
<protein>
    <recommendedName>
        <fullName evidence="6">DRBM domain-containing protein</fullName>
    </recommendedName>
</protein>
<dbReference type="Proteomes" id="UP000032304">
    <property type="component" value="Chromosome 10"/>
</dbReference>
<dbReference type="STRING" id="29730.A0A0D2U5F8"/>
<evidence type="ECO:0000256" key="3">
    <source>
        <dbReference type="ARBA" id="ARBA00037597"/>
    </source>
</evidence>
<reference evidence="7 8" key="1">
    <citation type="journal article" date="2012" name="Nature">
        <title>Repeated polyploidization of Gossypium genomes and the evolution of spinnable cotton fibres.</title>
        <authorList>
            <person name="Paterson A.H."/>
            <person name="Wendel J.F."/>
            <person name="Gundlach H."/>
            <person name="Guo H."/>
            <person name="Jenkins J."/>
            <person name="Jin D."/>
            <person name="Llewellyn D."/>
            <person name="Showmaker K.C."/>
            <person name="Shu S."/>
            <person name="Udall J."/>
            <person name="Yoo M.J."/>
            <person name="Byers R."/>
            <person name="Chen W."/>
            <person name="Doron-Faigenboim A."/>
            <person name="Duke M.V."/>
            <person name="Gong L."/>
            <person name="Grimwood J."/>
            <person name="Grover C."/>
            <person name="Grupp K."/>
            <person name="Hu G."/>
            <person name="Lee T.H."/>
            <person name="Li J."/>
            <person name="Lin L."/>
            <person name="Liu T."/>
            <person name="Marler B.S."/>
            <person name="Page J.T."/>
            <person name="Roberts A.W."/>
            <person name="Romanel E."/>
            <person name="Sanders W.S."/>
            <person name="Szadkowski E."/>
            <person name="Tan X."/>
            <person name="Tang H."/>
            <person name="Xu C."/>
            <person name="Wang J."/>
            <person name="Wang Z."/>
            <person name="Zhang D."/>
            <person name="Zhang L."/>
            <person name="Ashrafi H."/>
            <person name="Bedon F."/>
            <person name="Bowers J.E."/>
            <person name="Brubaker C.L."/>
            <person name="Chee P.W."/>
            <person name="Das S."/>
            <person name="Gingle A.R."/>
            <person name="Haigler C.H."/>
            <person name="Harker D."/>
            <person name="Hoffmann L.V."/>
            <person name="Hovav R."/>
            <person name="Jones D.C."/>
            <person name="Lemke C."/>
            <person name="Mansoor S."/>
            <person name="ur Rahman M."/>
            <person name="Rainville L.N."/>
            <person name="Rambani A."/>
            <person name="Reddy U.K."/>
            <person name="Rong J.K."/>
            <person name="Saranga Y."/>
            <person name="Scheffler B.E."/>
            <person name="Scheffler J.A."/>
            <person name="Stelly D.M."/>
            <person name="Triplett B.A."/>
            <person name="Van Deynze A."/>
            <person name="Vaslin M.F."/>
            <person name="Waghmare V.N."/>
            <person name="Walford S.A."/>
            <person name="Wright R.J."/>
            <person name="Zaki E.A."/>
            <person name="Zhang T."/>
            <person name="Dennis E.S."/>
            <person name="Mayer K.F."/>
            <person name="Peterson D.G."/>
            <person name="Rokhsar D.S."/>
            <person name="Wang X."/>
            <person name="Schmutz J."/>
        </authorList>
    </citation>
    <scope>NUCLEOTIDE SEQUENCE [LARGE SCALE GENOMIC DNA]</scope>
</reference>
<dbReference type="Gramene" id="KJB64134">
    <property type="protein sequence ID" value="KJB64134"/>
    <property type="gene ID" value="B456_010G034400"/>
</dbReference>
<name>A0A0D2U5F8_GOSRA</name>
<dbReference type="CDD" id="cd19907">
    <property type="entry name" value="DSRM_AtDRB-like_rpt1"/>
    <property type="match status" value="1"/>
</dbReference>
<comment type="function">
    <text evidence="3">Binds double-stranded RNA.</text>
</comment>
<dbReference type="Gene3D" id="3.30.160.20">
    <property type="match status" value="2"/>
</dbReference>
<keyword evidence="1" id="KW-0677">Repeat</keyword>
<feature type="region of interest" description="Disordered" evidence="5">
    <location>
        <begin position="199"/>
        <end position="291"/>
    </location>
</feature>
<accession>A0A0D2U5F8</accession>
<feature type="domain" description="DRBM" evidence="6">
    <location>
        <begin position="101"/>
        <end position="170"/>
    </location>
</feature>
<evidence type="ECO:0000313" key="8">
    <source>
        <dbReference type="Proteomes" id="UP000032304"/>
    </source>
</evidence>
<feature type="domain" description="DRBM" evidence="6">
    <location>
        <begin position="15"/>
        <end position="84"/>
    </location>
</feature>
<dbReference type="eggNOG" id="ENOG502QV9N">
    <property type="taxonomic scope" value="Eukaryota"/>
</dbReference>
<gene>
    <name evidence="7" type="ORF">B456_010G034400</name>
</gene>
<dbReference type="PANTHER" id="PTHR11207">
    <property type="entry name" value="RIBONUCLEASE III"/>
    <property type="match status" value="1"/>
</dbReference>